<keyword evidence="5 6" id="KW-0732">Signal</keyword>
<feature type="signal peptide" evidence="6">
    <location>
        <begin position="1"/>
        <end position="20"/>
    </location>
</feature>
<keyword evidence="4 6" id="KW-0964">Secreted</keyword>
<comment type="caution">
    <text evidence="7">The sequence shown here is derived from an EMBL/GenBank/DDBJ whole genome shotgun (WGS) entry which is preliminary data.</text>
</comment>
<evidence type="ECO:0000256" key="5">
    <source>
        <dbReference type="ARBA" id="ARBA00022729"/>
    </source>
</evidence>
<evidence type="ECO:0000313" key="8">
    <source>
        <dbReference type="Proteomes" id="UP000078284"/>
    </source>
</evidence>
<dbReference type="PANTHER" id="PTHR31232:SF32">
    <property type="entry name" value="S-PROTEIN HOMOLOG"/>
    <property type="match status" value="1"/>
</dbReference>
<organism evidence="7 8">
    <name type="scientific">Arabidopsis thaliana</name>
    <name type="common">Mouse-ear cress</name>
    <dbReference type="NCBI Taxonomy" id="3702"/>
    <lineage>
        <taxon>Eukaryota</taxon>
        <taxon>Viridiplantae</taxon>
        <taxon>Streptophyta</taxon>
        <taxon>Embryophyta</taxon>
        <taxon>Tracheophyta</taxon>
        <taxon>Spermatophyta</taxon>
        <taxon>Magnoliopsida</taxon>
        <taxon>eudicotyledons</taxon>
        <taxon>Gunneridae</taxon>
        <taxon>Pentapetalae</taxon>
        <taxon>rosids</taxon>
        <taxon>malvids</taxon>
        <taxon>Brassicales</taxon>
        <taxon>Brassicaceae</taxon>
        <taxon>Camelineae</taxon>
        <taxon>Arabidopsis</taxon>
    </lineage>
</organism>
<proteinExistence type="inferred from homology"/>
<dbReference type="GO" id="GO:0005576">
    <property type="term" value="C:extracellular region"/>
    <property type="evidence" value="ECO:0007669"/>
    <property type="project" value="UniProtKB-SubCell"/>
</dbReference>
<feature type="chain" id="PRO_5025097403" description="S-protein homolog" evidence="6">
    <location>
        <begin position="21"/>
        <end position="131"/>
    </location>
</feature>
<dbReference type="InterPro" id="IPR010264">
    <property type="entry name" value="Self-incomp_S1"/>
</dbReference>
<evidence type="ECO:0000256" key="3">
    <source>
        <dbReference type="ARBA" id="ARBA00022471"/>
    </source>
</evidence>
<evidence type="ECO:0000256" key="2">
    <source>
        <dbReference type="ARBA" id="ARBA00005581"/>
    </source>
</evidence>
<evidence type="ECO:0000256" key="6">
    <source>
        <dbReference type="RuleBase" id="RU367044"/>
    </source>
</evidence>
<evidence type="ECO:0000313" key="7">
    <source>
        <dbReference type="EMBL" id="OAO93173.1"/>
    </source>
</evidence>
<dbReference type="Pfam" id="PF05938">
    <property type="entry name" value="Self-incomp_S1"/>
    <property type="match status" value="1"/>
</dbReference>
<evidence type="ECO:0000256" key="4">
    <source>
        <dbReference type="ARBA" id="ARBA00022525"/>
    </source>
</evidence>
<dbReference type="AlphaFoldDB" id="A0A178UHB8"/>
<dbReference type="EMBL" id="LUHQ01000005">
    <property type="protein sequence ID" value="OAO93173.1"/>
    <property type="molecule type" value="Genomic_DNA"/>
</dbReference>
<keyword evidence="3 6" id="KW-0713">Self-incompatibility</keyword>
<dbReference type="GO" id="GO:0060320">
    <property type="term" value="P:rejection of self pollen"/>
    <property type="evidence" value="ECO:0007669"/>
    <property type="project" value="UniProtKB-KW"/>
</dbReference>
<dbReference type="Proteomes" id="UP000078284">
    <property type="component" value="Chromosome 5"/>
</dbReference>
<sequence>MKRLTIVLIVLVFYIGDTHGRNVLMIVNRLPKNATLKLHCYSGDDDFKTMYLRHNDPPQTWRFKDAFFHETQFICNLHQGYHWAHHRSFIAYKSSMNTSQKNNANATWFAGEKGIYLSFNQRTPEFMYIWM</sequence>
<dbReference type="PANTHER" id="PTHR31232">
    <property type="match status" value="1"/>
</dbReference>
<accession>A0A178UHB8</accession>
<comment type="similarity">
    <text evidence="2 6">Belongs to the plant self-incompatibility (S1) protein family.</text>
</comment>
<reference evidence="8" key="1">
    <citation type="journal article" date="2016" name="Proc. Natl. Acad. Sci. U.S.A.">
        <title>Chromosome-level assembly of Arabidopsis thaliana Ler reveals the extent of translocation and inversion polymorphisms.</title>
        <authorList>
            <person name="Zapata L."/>
            <person name="Ding J."/>
            <person name="Willing E.M."/>
            <person name="Hartwig B."/>
            <person name="Bezdan D."/>
            <person name="Jiao W.B."/>
            <person name="Patel V."/>
            <person name="Velikkakam James G."/>
            <person name="Koornneef M."/>
            <person name="Ossowski S."/>
            <person name="Schneeberger K."/>
        </authorList>
    </citation>
    <scope>NUCLEOTIDE SEQUENCE [LARGE SCALE GENOMIC DNA]</scope>
    <source>
        <strain evidence="8">cv. Landsberg erecta</strain>
    </source>
</reference>
<protein>
    <recommendedName>
        <fullName evidence="6">S-protein homolog</fullName>
    </recommendedName>
</protein>
<gene>
    <name evidence="7" type="ordered locus">AXX17_At5g03740</name>
</gene>
<evidence type="ECO:0000256" key="1">
    <source>
        <dbReference type="ARBA" id="ARBA00004613"/>
    </source>
</evidence>
<comment type="subcellular location">
    <subcellularLocation>
        <location evidence="1 6">Secreted</location>
    </subcellularLocation>
</comment>
<name>A0A178UHB8_ARATH</name>